<feature type="compositionally biased region" description="Low complexity" evidence="1">
    <location>
        <begin position="54"/>
        <end position="79"/>
    </location>
</feature>
<dbReference type="EMBL" id="BJYY01000001">
    <property type="protein sequence ID" value="GEO32907.1"/>
    <property type="molecule type" value="Genomic_DNA"/>
</dbReference>
<proteinExistence type="predicted"/>
<comment type="caution">
    <text evidence="2">The sequence shown here is derived from an EMBL/GenBank/DDBJ whole genome shotgun (WGS) entry which is preliminary data.</text>
</comment>
<dbReference type="Proteomes" id="UP000321181">
    <property type="component" value="Unassembled WGS sequence"/>
</dbReference>
<protein>
    <submittedName>
        <fullName evidence="2">Uncharacterized protein</fullName>
    </submittedName>
</protein>
<keyword evidence="3" id="KW-1185">Reference proteome</keyword>
<evidence type="ECO:0000256" key="1">
    <source>
        <dbReference type="SAM" id="MobiDB-lite"/>
    </source>
</evidence>
<feature type="compositionally biased region" description="Pro residues" evidence="1">
    <location>
        <begin position="98"/>
        <end position="107"/>
    </location>
</feature>
<gene>
    <name evidence="2" type="ORF">CAE01nite_06320</name>
</gene>
<sequence length="202" mass="20009">MGGGTDPHRPAAATTRSRTAHATRRAGTRRAVTAVAGAAAVVGLLVGCSRDDAAPGSPSTSAAVPTASAPATPTATPSATPTPTPAPTATPTATAAPPAAPTPPPLAEPTHGGTAWGVYLAVQSSPDDPAWVQSGTRLEEMGYVASEGNLACDVEAPDALGLPPEAVVRSVHFTTRADADLFASLYGAQVLGIVEVTTLCLD</sequence>
<reference evidence="2 3" key="1">
    <citation type="submission" date="2019-07" db="EMBL/GenBank/DDBJ databases">
        <title>Whole genome shotgun sequence of Cellulomonas aerilata NBRC 106308.</title>
        <authorList>
            <person name="Hosoyama A."/>
            <person name="Uohara A."/>
            <person name="Ohji S."/>
            <person name="Ichikawa N."/>
        </authorList>
    </citation>
    <scope>NUCLEOTIDE SEQUENCE [LARGE SCALE GENOMIC DNA]</scope>
    <source>
        <strain evidence="2 3">NBRC 106308</strain>
    </source>
</reference>
<feature type="region of interest" description="Disordered" evidence="1">
    <location>
        <begin position="52"/>
        <end position="112"/>
    </location>
</feature>
<evidence type="ECO:0000313" key="3">
    <source>
        <dbReference type="Proteomes" id="UP000321181"/>
    </source>
</evidence>
<organism evidence="2 3">
    <name type="scientific">Cellulomonas aerilata</name>
    <dbReference type="NCBI Taxonomy" id="515326"/>
    <lineage>
        <taxon>Bacteria</taxon>
        <taxon>Bacillati</taxon>
        <taxon>Actinomycetota</taxon>
        <taxon>Actinomycetes</taxon>
        <taxon>Micrococcales</taxon>
        <taxon>Cellulomonadaceae</taxon>
        <taxon>Cellulomonas</taxon>
    </lineage>
</organism>
<evidence type="ECO:0000313" key="2">
    <source>
        <dbReference type="EMBL" id="GEO32907.1"/>
    </source>
</evidence>
<feature type="compositionally biased region" description="Basic residues" evidence="1">
    <location>
        <begin position="18"/>
        <end position="28"/>
    </location>
</feature>
<dbReference type="AlphaFoldDB" id="A0A512D939"/>
<accession>A0A512D939</accession>
<feature type="region of interest" description="Disordered" evidence="1">
    <location>
        <begin position="1"/>
        <end position="30"/>
    </location>
</feature>
<name>A0A512D939_9CELL</name>